<dbReference type="GO" id="GO:0005576">
    <property type="term" value="C:extracellular region"/>
    <property type="evidence" value="ECO:0007669"/>
    <property type="project" value="InterPro"/>
</dbReference>
<feature type="signal peptide" evidence="2">
    <location>
        <begin position="1"/>
        <end position="17"/>
    </location>
</feature>
<evidence type="ECO:0000259" key="3">
    <source>
        <dbReference type="SMART" id="SM00198"/>
    </source>
</evidence>
<dbReference type="Proteomes" id="UP000028524">
    <property type="component" value="Unassembled WGS sequence"/>
</dbReference>
<dbReference type="InterPro" id="IPR014044">
    <property type="entry name" value="CAP_dom"/>
</dbReference>
<dbReference type="HOGENOM" id="CLU_035730_5_0_1"/>
<evidence type="ECO:0000313" key="5">
    <source>
        <dbReference type="Proteomes" id="UP000028524"/>
    </source>
</evidence>
<dbReference type="PROSITE" id="PS01009">
    <property type="entry name" value="CRISP_1"/>
    <property type="match status" value="1"/>
</dbReference>
<dbReference type="InterPro" id="IPR035940">
    <property type="entry name" value="CAP_sf"/>
</dbReference>
<evidence type="ECO:0000313" key="4">
    <source>
        <dbReference type="EMBL" id="KFA64746.1"/>
    </source>
</evidence>
<sequence>MKASVILATTGAMLAMAGPLGKRVMETDWVVQVVTVTVTEGASAAAEPTGAVFIAQPNRHDDRRRTSTRRSRPTSAVVVPAPQPTVVAPPAQATTVAPAPAPVETEPVEQAPAPSSSSSTAPAQNTQPASISGEYEEVMLEQHNIHRRNHSASDLTWDSTLAEYATTIANGCVFAHDMTQGGGGYGQNLASWGSSSDISSRQVQTGAAGVTNQWYNGEVMNWDFYGDANPPSGSSPQLWGHFTQVVWAGTERVGCATVSCPAGTVLGLPSWYTVCNYEPAGNFGGQYGTNVLPPRGDATVTV</sequence>
<dbReference type="OMA" id="NHNVHRS"/>
<feature type="compositionally biased region" description="Low complexity" evidence="1">
    <location>
        <begin position="73"/>
        <end position="123"/>
    </location>
</feature>
<reference evidence="4 5" key="1">
    <citation type="journal article" date="2014" name="BMC Genomics">
        <title>Comparative genome sequencing reveals chemotype-specific gene clusters in the toxigenic black mold Stachybotrys.</title>
        <authorList>
            <person name="Semeiks J."/>
            <person name="Borek D."/>
            <person name="Otwinowski Z."/>
            <person name="Grishin N.V."/>
        </authorList>
    </citation>
    <scope>NUCLEOTIDE SEQUENCE [LARGE SCALE GENOMIC DNA]</scope>
    <source>
        <strain evidence="4 5">IBT 40285</strain>
    </source>
</reference>
<dbReference type="InParanoid" id="A0A084QLB1"/>
<dbReference type="SMART" id="SM00198">
    <property type="entry name" value="SCP"/>
    <property type="match status" value="1"/>
</dbReference>
<gene>
    <name evidence="4" type="ORF">S40285_01351</name>
</gene>
<name>A0A084QLB1_STAC4</name>
<dbReference type="InterPro" id="IPR001283">
    <property type="entry name" value="CRISP-related"/>
</dbReference>
<dbReference type="STRING" id="1283841.A0A084QLB1"/>
<evidence type="ECO:0000256" key="2">
    <source>
        <dbReference type="SAM" id="SignalP"/>
    </source>
</evidence>
<dbReference type="OrthoDB" id="337038at2759"/>
<proteinExistence type="predicted"/>
<keyword evidence="5" id="KW-1185">Reference proteome</keyword>
<dbReference type="EMBL" id="KL660654">
    <property type="protein sequence ID" value="KFA64746.1"/>
    <property type="molecule type" value="Genomic_DNA"/>
</dbReference>
<protein>
    <recommendedName>
        <fullName evidence="3">SCP domain-containing protein</fullName>
    </recommendedName>
</protein>
<dbReference type="SUPFAM" id="SSF55797">
    <property type="entry name" value="PR-1-like"/>
    <property type="match status" value="1"/>
</dbReference>
<dbReference type="InterPro" id="IPR018244">
    <property type="entry name" value="Allrgn_V5/Tpx1_CS"/>
</dbReference>
<feature type="domain" description="SCP" evidence="3">
    <location>
        <begin position="134"/>
        <end position="285"/>
    </location>
</feature>
<organism evidence="4 5">
    <name type="scientific">Stachybotrys chlorohalonatus (strain IBT 40285)</name>
    <dbReference type="NCBI Taxonomy" id="1283841"/>
    <lineage>
        <taxon>Eukaryota</taxon>
        <taxon>Fungi</taxon>
        <taxon>Dikarya</taxon>
        <taxon>Ascomycota</taxon>
        <taxon>Pezizomycotina</taxon>
        <taxon>Sordariomycetes</taxon>
        <taxon>Hypocreomycetidae</taxon>
        <taxon>Hypocreales</taxon>
        <taxon>Stachybotryaceae</taxon>
        <taxon>Stachybotrys</taxon>
    </lineage>
</organism>
<dbReference type="PRINTS" id="PR00837">
    <property type="entry name" value="V5TPXLIKE"/>
</dbReference>
<feature type="chain" id="PRO_5001779561" description="SCP domain-containing protein" evidence="2">
    <location>
        <begin position="18"/>
        <end position="302"/>
    </location>
</feature>
<evidence type="ECO:0000256" key="1">
    <source>
        <dbReference type="SAM" id="MobiDB-lite"/>
    </source>
</evidence>
<dbReference type="AlphaFoldDB" id="A0A084QLB1"/>
<dbReference type="Pfam" id="PF00188">
    <property type="entry name" value="CAP"/>
    <property type="match status" value="1"/>
</dbReference>
<feature type="region of interest" description="Disordered" evidence="1">
    <location>
        <begin position="56"/>
        <end position="129"/>
    </location>
</feature>
<dbReference type="PANTHER" id="PTHR10334">
    <property type="entry name" value="CYSTEINE-RICH SECRETORY PROTEIN-RELATED"/>
    <property type="match status" value="1"/>
</dbReference>
<accession>A0A084QLB1</accession>
<dbReference type="Gene3D" id="3.40.33.10">
    <property type="entry name" value="CAP"/>
    <property type="match status" value="1"/>
</dbReference>
<keyword evidence="2" id="KW-0732">Signal</keyword>